<evidence type="ECO:0000313" key="1">
    <source>
        <dbReference type="EMBL" id="CBX73351.1"/>
    </source>
</evidence>
<protein>
    <submittedName>
        <fullName evidence="1">Uncharacterized protein</fullName>
    </submittedName>
</protein>
<dbReference type="AlphaFoldDB" id="F4N5J3"/>
<sequence length="60" mass="6597">MAEGARLESVYTRKCIEGSNPSLTAIFERKALTKVRAFFFGTKFGVYTQNNSSCGKAAIE</sequence>
<proteinExistence type="predicted"/>
<dbReference type="EMBL" id="FR718725">
    <property type="protein sequence ID" value="CBX73351.1"/>
    <property type="molecule type" value="Genomic_DNA"/>
</dbReference>
<accession>F4N5J3</accession>
<name>F4N5J3_YEREN</name>
<gene>
    <name evidence="1" type="ORF">YEW_LN48900</name>
</gene>
<reference evidence="1" key="1">
    <citation type="journal article" date="2011" name="BMC Genomics">
        <title>Shotgun sequencing of Yersinia enterocolitica strain W22703 (biotype 2, serotype O:9): genomic evidence for oscillation between invertebrates and mammals.</title>
        <authorList>
            <person name="Fuchs T.M."/>
            <person name="Brandt K."/>
            <person name="Starke M."/>
            <person name="Rattei T."/>
        </authorList>
    </citation>
    <scope>NUCLEOTIDE SEQUENCE</scope>
</reference>
<organism evidence="1">
    <name type="scientific">Yersinia enterocolitica W22703</name>
    <dbReference type="NCBI Taxonomy" id="913028"/>
    <lineage>
        <taxon>Bacteria</taxon>
        <taxon>Pseudomonadati</taxon>
        <taxon>Pseudomonadota</taxon>
        <taxon>Gammaproteobacteria</taxon>
        <taxon>Enterobacterales</taxon>
        <taxon>Yersiniaceae</taxon>
        <taxon>Yersinia</taxon>
    </lineage>
</organism>